<evidence type="ECO:0000313" key="2">
    <source>
        <dbReference type="Proteomes" id="UP000789920"/>
    </source>
</evidence>
<sequence length="68" mass="7324">DWKSNYGTIKMTVAEALNESTTIKTTSKVFGSCGFSGKEVITKAIIAGRTATVKLNPMEKSLQPKLTT</sequence>
<evidence type="ECO:0000313" key="1">
    <source>
        <dbReference type="EMBL" id="CAG8512738.1"/>
    </source>
</evidence>
<accession>A0ACA9L8E5</accession>
<gene>
    <name evidence="1" type="ORF">RPERSI_LOCUS2333</name>
</gene>
<proteinExistence type="predicted"/>
<protein>
    <submittedName>
        <fullName evidence="1">30425_t:CDS:1</fullName>
    </submittedName>
</protein>
<keyword evidence="2" id="KW-1185">Reference proteome</keyword>
<dbReference type="Proteomes" id="UP000789920">
    <property type="component" value="Unassembled WGS sequence"/>
</dbReference>
<comment type="caution">
    <text evidence="1">The sequence shown here is derived from an EMBL/GenBank/DDBJ whole genome shotgun (WGS) entry which is preliminary data.</text>
</comment>
<feature type="non-terminal residue" evidence="1">
    <location>
        <position position="1"/>
    </location>
</feature>
<name>A0ACA9L8E5_9GLOM</name>
<organism evidence="1 2">
    <name type="scientific">Racocetra persica</name>
    <dbReference type="NCBI Taxonomy" id="160502"/>
    <lineage>
        <taxon>Eukaryota</taxon>
        <taxon>Fungi</taxon>
        <taxon>Fungi incertae sedis</taxon>
        <taxon>Mucoromycota</taxon>
        <taxon>Glomeromycotina</taxon>
        <taxon>Glomeromycetes</taxon>
        <taxon>Diversisporales</taxon>
        <taxon>Gigasporaceae</taxon>
        <taxon>Racocetra</taxon>
    </lineage>
</organism>
<reference evidence="1" key="1">
    <citation type="submission" date="2021-06" db="EMBL/GenBank/DDBJ databases">
        <authorList>
            <person name="Kallberg Y."/>
            <person name="Tangrot J."/>
            <person name="Rosling A."/>
        </authorList>
    </citation>
    <scope>NUCLEOTIDE SEQUENCE</scope>
    <source>
        <strain evidence="1">MA461A</strain>
    </source>
</reference>
<dbReference type="EMBL" id="CAJVQC010002529">
    <property type="protein sequence ID" value="CAG8512738.1"/>
    <property type="molecule type" value="Genomic_DNA"/>
</dbReference>